<dbReference type="EMBL" id="DTMQ01000017">
    <property type="protein sequence ID" value="HGE98991.1"/>
    <property type="molecule type" value="Genomic_DNA"/>
</dbReference>
<feature type="domain" description="4Fe-4S ferredoxin-type" evidence="8">
    <location>
        <begin position="41"/>
        <end position="72"/>
    </location>
</feature>
<dbReference type="PANTHER" id="PTHR43177">
    <property type="entry name" value="PROTEIN NRFC"/>
    <property type="match status" value="1"/>
</dbReference>
<dbReference type="Gene3D" id="3.30.70.20">
    <property type="match status" value="2"/>
</dbReference>
<organism evidence="9">
    <name type="scientific">candidate division WOR-3 bacterium</name>
    <dbReference type="NCBI Taxonomy" id="2052148"/>
    <lineage>
        <taxon>Bacteria</taxon>
        <taxon>Bacteria division WOR-3</taxon>
    </lineage>
</organism>
<evidence type="ECO:0000256" key="3">
    <source>
        <dbReference type="ARBA" id="ARBA00022723"/>
    </source>
</evidence>
<keyword evidence="2" id="KW-0004">4Fe-4S</keyword>
<dbReference type="InterPro" id="IPR050954">
    <property type="entry name" value="ET_IronSulfur_Cluster-Binding"/>
</dbReference>
<dbReference type="PROSITE" id="PS00198">
    <property type="entry name" value="4FE4S_FER_1"/>
    <property type="match status" value="1"/>
</dbReference>
<dbReference type="PROSITE" id="PS51379">
    <property type="entry name" value="4FE4S_FER_2"/>
    <property type="match status" value="3"/>
</dbReference>
<evidence type="ECO:0000256" key="6">
    <source>
        <dbReference type="ARBA" id="ARBA00023004"/>
    </source>
</evidence>
<dbReference type="InterPro" id="IPR017900">
    <property type="entry name" value="4Fe4S_Fe_S_CS"/>
</dbReference>
<keyword evidence="6" id="KW-0408">Iron</keyword>
<dbReference type="PANTHER" id="PTHR43177:SF5">
    <property type="entry name" value="ANAEROBIC DIMETHYL SULFOXIDE REDUCTASE CHAIN B-RELATED"/>
    <property type="match status" value="1"/>
</dbReference>
<evidence type="ECO:0000259" key="8">
    <source>
        <dbReference type="PROSITE" id="PS51379"/>
    </source>
</evidence>
<evidence type="ECO:0000256" key="7">
    <source>
        <dbReference type="ARBA" id="ARBA00023014"/>
    </source>
</evidence>
<name>A0A7C3YPI9_UNCW3</name>
<dbReference type="Pfam" id="PF13247">
    <property type="entry name" value="Fer4_11"/>
    <property type="match status" value="1"/>
</dbReference>
<keyword evidence="4" id="KW-0677">Repeat</keyword>
<dbReference type="SUPFAM" id="SSF54862">
    <property type="entry name" value="4Fe-4S ferredoxins"/>
    <property type="match status" value="1"/>
</dbReference>
<feature type="domain" description="4Fe-4S ferredoxin-type" evidence="8">
    <location>
        <begin position="3"/>
        <end position="32"/>
    </location>
</feature>
<evidence type="ECO:0000256" key="4">
    <source>
        <dbReference type="ARBA" id="ARBA00022737"/>
    </source>
</evidence>
<comment type="caution">
    <text evidence="9">The sequence shown here is derived from an EMBL/GenBank/DDBJ whole genome shotgun (WGS) entry which is preliminary data.</text>
</comment>
<evidence type="ECO:0000256" key="2">
    <source>
        <dbReference type="ARBA" id="ARBA00022485"/>
    </source>
</evidence>
<dbReference type="AlphaFoldDB" id="A0A7C3YPI9"/>
<evidence type="ECO:0000313" key="9">
    <source>
        <dbReference type="EMBL" id="HGE98991.1"/>
    </source>
</evidence>
<dbReference type="InterPro" id="IPR017896">
    <property type="entry name" value="4Fe4S_Fe-S-bd"/>
</dbReference>
<feature type="domain" description="4Fe-4S ferredoxin-type" evidence="8">
    <location>
        <begin position="73"/>
        <end position="103"/>
    </location>
</feature>
<gene>
    <name evidence="9" type="ORF">ENX07_02820</name>
</gene>
<proteinExistence type="predicted"/>
<sequence length="158" mass="18170">MERRIILNLDYCIGCRSCESACAARFWNERRIRHSEIVPPAREAFLPSPCRHCEDALCLKACPFGVIRRDEEKGIIFRSSFECIGCSSCILACPFGVMEKNLLRHIAPKCDLCRDREEGPRCVATCPTGALQFWAEEEIPKERVGVRFVSRSPYWRRV</sequence>
<keyword evidence="7" id="KW-0411">Iron-sulfur</keyword>
<protein>
    <submittedName>
        <fullName evidence="9">4Fe-4S dicluster domain-containing protein</fullName>
    </submittedName>
</protein>
<evidence type="ECO:0000256" key="1">
    <source>
        <dbReference type="ARBA" id="ARBA00022448"/>
    </source>
</evidence>
<keyword evidence="1" id="KW-0813">Transport</keyword>
<dbReference type="GO" id="GO:0051539">
    <property type="term" value="F:4 iron, 4 sulfur cluster binding"/>
    <property type="evidence" value="ECO:0007669"/>
    <property type="project" value="UniProtKB-KW"/>
</dbReference>
<keyword evidence="3" id="KW-0479">Metal-binding</keyword>
<evidence type="ECO:0000256" key="5">
    <source>
        <dbReference type="ARBA" id="ARBA00022982"/>
    </source>
</evidence>
<dbReference type="Pfam" id="PF12800">
    <property type="entry name" value="Fer4_4"/>
    <property type="match status" value="1"/>
</dbReference>
<reference evidence="9" key="1">
    <citation type="journal article" date="2020" name="mSystems">
        <title>Genome- and Community-Level Interaction Insights into Carbon Utilization and Element Cycling Functions of Hydrothermarchaeota in Hydrothermal Sediment.</title>
        <authorList>
            <person name="Zhou Z."/>
            <person name="Liu Y."/>
            <person name="Xu W."/>
            <person name="Pan J."/>
            <person name="Luo Z.H."/>
            <person name="Li M."/>
        </authorList>
    </citation>
    <scope>NUCLEOTIDE SEQUENCE [LARGE SCALE GENOMIC DNA]</scope>
    <source>
        <strain evidence="9">SpSt-906</strain>
    </source>
</reference>
<accession>A0A7C3YPI9</accession>
<dbReference type="GO" id="GO:0046872">
    <property type="term" value="F:metal ion binding"/>
    <property type="evidence" value="ECO:0007669"/>
    <property type="project" value="UniProtKB-KW"/>
</dbReference>
<keyword evidence="5" id="KW-0249">Electron transport</keyword>